<keyword evidence="3" id="KW-0049">Antioxidant</keyword>
<dbReference type="Gene3D" id="3.40.30.10">
    <property type="entry name" value="Glutaredoxin"/>
    <property type="match status" value="1"/>
</dbReference>
<dbReference type="Pfam" id="PF10417">
    <property type="entry name" value="1-cysPrx_C"/>
    <property type="match status" value="1"/>
</dbReference>
<dbReference type="PROSITE" id="PS51352">
    <property type="entry name" value="THIOREDOXIN_2"/>
    <property type="match status" value="1"/>
</dbReference>
<dbReference type="CDD" id="cd03015">
    <property type="entry name" value="PRX_Typ2cys"/>
    <property type="match status" value="1"/>
</dbReference>
<dbReference type="GO" id="GO:0006979">
    <property type="term" value="P:response to oxidative stress"/>
    <property type="evidence" value="ECO:0007669"/>
    <property type="project" value="TreeGrafter"/>
</dbReference>
<dbReference type="GO" id="GO:0005829">
    <property type="term" value="C:cytosol"/>
    <property type="evidence" value="ECO:0007669"/>
    <property type="project" value="TreeGrafter"/>
</dbReference>
<comment type="similarity">
    <text evidence="1">Belongs to the peroxiredoxin family. AhpC/Prx1 subfamily.</text>
</comment>
<keyword evidence="5" id="KW-0676">Redox-active center</keyword>
<organism evidence="8">
    <name type="scientific">candidate division WWE3 bacterium</name>
    <dbReference type="NCBI Taxonomy" id="2053526"/>
    <lineage>
        <taxon>Bacteria</taxon>
        <taxon>Katanobacteria</taxon>
    </lineage>
</organism>
<dbReference type="PANTHER" id="PTHR10681">
    <property type="entry name" value="THIOREDOXIN PEROXIDASE"/>
    <property type="match status" value="1"/>
</dbReference>
<sequence length="170" mass="18902">MIEVSKTAPGFSLPGYYQGQEMKYALADYRGRWVVVFFYTGDRTSVCSTEVTAFNDHLGEFDALKVSVLGVSGDALESHRNWADELKLNYPLLSDESGDVSRLYDVYDEQGKHDFRGTFIIDPEGILRYLAIGEPKVGRGISETLRVVQALQTGEACPVDWQPGQPTLGK</sequence>
<dbReference type="InterPro" id="IPR019479">
    <property type="entry name" value="Peroxiredoxin_C"/>
</dbReference>
<dbReference type="GO" id="GO:0045454">
    <property type="term" value="P:cell redox homeostasis"/>
    <property type="evidence" value="ECO:0007669"/>
    <property type="project" value="TreeGrafter"/>
</dbReference>
<name>A0A832E0Y8_UNCKA</name>
<dbReference type="GO" id="GO:0042744">
    <property type="term" value="P:hydrogen peroxide catabolic process"/>
    <property type="evidence" value="ECO:0007669"/>
    <property type="project" value="TreeGrafter"/>
</dbReference>
<dbReference type="AlphaFoldDB" id="A0A832E0Y8"/>
<reference evidence="8" key="1">
    <citation type="journal article" date="2020" name="mSystems">
        <title>Genome- and Community-Level Interaction Insights into Carbon Utilization and Element Cycling Functions of Hydrothermarchaeota in Hydrothermal Sediment.</title>
        <authorList>
            <person name="Zhou Z."/>
            <person name="Liu Y."/>
            <person name="Xu W."/>
            <person name="Pan J."/>
            <person name="Luo Z.H."/>
            <person name="Li M."/>
        </authorList>
    </citation>
    <scope>NUCLEOTIDE SEQUENCE [LARGE SCALE GENOMIC DNA]</scope>
    <source>
        <strain evidence="8">SpSt-361</strain>
    </source>
</reference>
<dbReference type="Pfam" id="PF00578">
    <property type="entry name" value="AhpC-TSA"/>
    <property type="match status" value="1"/>
</dbReference>
<evidence type="ECO:0000256" key="1">
    <source>
        <dbReference type="ARBA" id="ARBA00009796"/>
    </source>
</evidence>
<dbReference type="GO" id="GO:0033554">
    <property type="term" value="P:cellular response to stress"/>
    <property type="evidence" value="ECO:0007669"/>
    <property type="project" value="TreeGrafter"/>
</dbReference>
<feature type="domain" description="Thioredoxin" evidence="7">
    <location>
        <begin position="2"/>
        <end position="153"/>
    </location>
</feature>
<dbReference type="GO" id="GO:0008379">
    <property type="term" value="F:thioredoxin peroxidase activity"/>
    <property type="evidence" value="ECO:0007669"/>
    <property type="project" value="TreeGrafter"/>
</dbReference>
<evidence type="ECO:0000256" key="4">
    <source>
        <dbReference type="ARBA" id="ARBA00023002"/>
    </source>
</evidence>
<gene>
    <name evidence="8" type="ORF">ENR01_02355</name>
</gene>
<keyword evidence="2" id="KW-0575">Peroxidase</keyword>
<dbReference type="InterPro" id="IPR050217">
    <property type="entry name" value="Peroxiredoxin"/>
</dbReference>
<dbReference type="PIRSF" id="PIRSF000239">
    <property type="entry name" value="AHPC"/>
    <property type="match status" value="1"/>
</dbReference>
<protein>
    <submittedName>
        <fullName evidence="8">Peroxiredoxin</fullName>
    </submittedName>
</protein>
<dbReference type="EMBL" id="DSPJ01000064">
    <property type="protein sequence ID" value="HEX61975.1"/>
    <property type="molecule type" value="Genomic_DNA"/>
</dbReference>
<feature type="active site" description="Cysteine sulfenic acid (-SOH) intermediate; for peroxidase activity" evidence="6">
    <location>
        <position position="47"/>
    </location>
</feature>
<dbReference type="PANTHER" id="PTHR10681:SF121">
    <property type="entry name" value="ALKYL HYDROPEROXIDE REDUCTASE C"/>
    <property type="match status" value="1"/>
</dbReference>
<keyword evidence="4" id="KW-0560">Oxidoreductase</keyword>
<accession>A0A832E0Y8</accession>
<evidence type="ECO:0000259" key="7">
    <source>
        <dbReference type="PROSITE" id="PS51352"/>
    </source>
</evidence>
<evidence type="ECO:0000256" key="3">
    <source>
        <dbReference type="ARBA" id="ARBA00022862"/>
    </source>
</evidence>
<comment type="caution">
    <text evidence="8">The sequence shown here is derived from an EMBL/GenBank/DDBJ whole genome shotgun (WGS) entry which is preliminary data.</text>
</comment>
<evidence type="ECO:0000313" key="8">
    <source>
        <dbReference type="EMBL" id="HEX61975.1"/>
    </source>
</evidence>
<evidence type="ECO:0000256" key="5">
    <source>
        <dbReference type="ARBA" id="ARBA00023284"/>
    </source>
</evidence>
<proteinExistence type="inferred from homology"/>
<evidence type="ECO:0000256" key="6">
    <source>
        <dbReference type="PIRSR" id="PIRSR000239-1"/>
    </source>
</evidence>
<dbReference type="SUPFAM" id="SSF52833">
    <property type="entry name" value="Thioredoxin-like"/>
    <property type="match status" value="1"/>
</dbReference>
<dbReference type="InterPro" id="IPR000866">
    <property type="entry name" value="AhpC/TSA"/>
</dbReference>
<dbReference type="InterPro" id="IPR013766">
    <property type="entry name" value="Thioredoxin_domain"/>
</dbReference>
<evidence type="ECO:0000256" key="2">
    <source>
        <dbReference type="ARBA" id="ARBA00022559"/>
    </source>
</evidence>
<dbReference type="InterPro" id="IPR036249">
    <property type="entry name" value="Thioredoxin-like_sf"/>
</dbReference>
<dbReference type="InterPro" id="IPR024706">
    <property type="entry name" value="Peroxiredoxin_AhpC-typ"/>
</dbReference>